<dbReference type="SUPFAM" id="SSF46785">
    <property type="entry name" value="Winged helix' DNA-binding domain"/>
    <property type="match status" value="1"/>
</dbReference>
<evidence type="ECO:0000256" key="1">
    <source>
        <dbReference type="ARBA" id="ARBA00023015"/>
    </source>
</evidence>
<keyword evidence="2" id="KW-0238">DNA-binding</keyword>
<dbReference type="Proteomes" id="UP000647172">
    <property type="component" value="Unassembled WGS sequence"/>
</dbReference>
<protein>
    <recommendedName>
        <fullName evidence="4">HTH hxlR-type domain-containing protein</fullName>
    </recommendedName>
</protein>
<dbReference type="RefSeq" id="WP_203773981.1">
    <property type="nucleotide sequence ID" value="NZ_BAAAYJ010000087.1"/>
</dbReference>
<evidence type="ECO:0000259" key="4">
    <source>
        <dbReference type="Pfam" id="PF01638"/>
    </source>
</evidence>
<evidence type="ECO:0000313" key="5">
    <source>
        <dbReference type="EMBL" id="GIE52490.1"/>
    </source>
</evidence>
<reference evidence="5" key="1">
    <citation type="submission" date="2021-01" db="EMBL/GenBank/DDBJ databases">
        <title>Whole genome shotgun sequence of Actinoplanes nipponensis NBRC 14063.</title>
        <authorList>
            <person name="Komaki H."/>
            <person name="Tamura T."/>
        </authorList>
    </citation>
    <scope>NUCLEOTIDE SEQUENCE</scope>
    <source>
        <strain evidence="5">NBRC 14063</strain>
    </source>
</reference>
<keyword evidence="1" id="KW-0805">Transcription regulation</keyword>
<name>A0A919MWQ8_9ACTN</name>
<accession>A0A919MWQ8</accession>
<comment type="caution">
    <text evidence="5">The sequence shown here is derived from an EMBL/GenBank/DDBJ whole genome shotgun (WGS) entry which is preliminary data.</text>
</comment>
<sequence>MLQRALRAIKPKWGREILDILSSEPLRYTDLLVRLGGVADGPVHSRTFQATLAALTRQGLIAHRTTRVPPDYALTRSGQRLAVALRHIEAWDQDHPADQPGNSDSWRT</sequence>
<dbReference type="PANTHER" id="PTHR33204:SF37">
    <property type="entry name" value="HTH-TYPE TRANSCRIPTIONAL REGULATOR YODB"/>
    <property type="match status" value="1"/>
</dbReference>
<dbReference type="InterPro" id="IPR036388">
    <property type="entry name" value="WH-like_DNA-bd_sf"/>
</dbReference>
<dbReference type="Gene3D" id="1.10.10.10">
    <property type="entry name" value="Winged helix-like DNA-binding domain superfamily/Winged helix DNA-binding domain"/>
    <property type="match status" value="1"/>
</dbReference>
<organism evidence="5 6">
    <name type="scientific">Actinoplanes nipponensis</name>
    <dbReference type="NCBI Taxonomy" id="135950"/>
    <lineage>
        <taxon>Bacteria</taxon>
        <taxon>Bacillati</taxon>
        <taxon>Actinomycetota</taxon>
        <taxon>Actinomycetes</taxon>
        <taxon>Micromonosporales</taxon>
        <taxon>Micromonosporaceae</taxon>
        <taxon>Actinoplanes</taxon>
    </lineage>
</organism>
<dbReference type="InterPro" id="IPR002577">
    <property type="entry name" value="HTH_HxlR"/>
</dbReference>
<keyword evidence="3" id="KW-0804">Transcription</keyword>
<dbReference type="AlphaFoldDB" id="A0A919MWQ8"/>
<dbReference type="InterPro" id="IPR036390">
    <property type="entry name" value="WH_DNA-bd_sf"/>
</dbReference>
<evidence type="ECO:0000256" key="2">
    <source>
        <dbReference type="ARBA" id="ARBA00023125"/>
    </source>
</evidence>
<dbReference type="GO" id="GO:0003677">
    <property type="term" value="F:DNA binding"/>
    <property type="evidence" value="ECO:0007669"/>
    <property type="project" value="UniProtKB-KW"/>
</dbReference>
<dbReference type="Pfam" id="PF01638">
    <property type="entry name" value="HxlR"/>
    <property type="match status" value="1"/>
</dbReference>
<dbReference type="EMBL" id="BOMQ01000070">
    <property type="protein sequence ID" value="GIE52490.1"/>
    <property type="molecule type" value="Genomic_DNA"/>
</dbReference>
<dbReference type="PANTHER" id="PTHR33204">
    <property type="entry name" value="TRANSCRIPTIONAL REGULATOR, MARR FAMILY"/>
    <property type="match status" value="1"/>
</dbReference>
<evidence type="ECO:0000313" key="6">
    <source>
        <dbReference type="Proteomes" id="UP000647172"/>
    </source>
</evidence>
<gene>
    <name evidence="5" type="ORF">Ani05nite_60240</name>
</gene>
<proteinExistence type="predicted"/>
<feature type="domain" description="HTH hxlR-type" evidence="4">
    <location>
        <begin position="9"/>
        <end position="95"/>
    </location>
</feature>
<evidence type="ECO:0000256" key="3">
    <source>
        <dbReference type="ARBA" id="ARBA00023163"/>
    </source>
</evidence>
<keyword evidence="6" id="KW-1185">Reference proteome</keyword>